<dbReference type="Pfam" id="PF01545">
    <property type="entry name" value="Cation_efflux"/>
    <property type="match status" value="1"/>
</dbReference>
<dbReference type="Gene3D" id="1.20.1510.10">
    <property type="entry name" value="Cation efflux protein transmembrane domain"/>
    <property type="match status" value="1"/>
</dbReference>
<dbReference type="AlphaFoldDB" id="A0A6M0K2Q2"/>
<evidence type="ECO:0000259" key="8">
    <source>
        <dbReference type="Pfam" id="PF01545"/>
    </source>
</evidence>
<keyword evidence="10" id="KW-1185">Reference proteome</keyword>
<feature type="domain" description="Cation efflux protein transmembrane" evidence="8">
    <location>
        <begin position="20"/>
        <end position="227"/>
    </location>
</feature>
<dbReference type="NCBIfam" id="TIGR01297">
    <property type="entry name" value="CDF"/>
    <property type="match status" value="1"/>
</dbReference>
<evidence type="ECO:0000256" key="7">
    <source>
        <dbReference type="SAM" id="Phobius"/>
    </source>
</evidence>
<evidence type="ECO:0000256" key="6">
    <source>
        <dbReference type="ARBA" id="ARBA00023136"/>
    </source>
</evidence>
<dbReference type="SUPFAM" id="SSF160240">
    <property type="entry name" value="Cation efflux protein cytoplasmic domain-like"/>
    <property type="match status" value="1"/>
</dbReference>
<evidence type="ECO:0000256" key="2">
    <source>
        <dbReference type="ARBA" id="ARBA00022448"/>
    </source>
</evidence>
<evidence type="ECO:0000256" key="3">
    <source>
        <dbReference type="ARBA" id="ARBA00022692"/>
    </source>
</evidence>
<protein>
    <submittedName>
        <fullName evidence="9">Cation diffusion facilitator family transporter</fullName>
    </submittedName>
</protein>
<feature type="transmembrane region" description="Helical" evidence="7">
    <location>
        <begin position="167"/>
        <end position="190"/>
    </location>
</feature>
<feature type="transmembrane region" description="Helical" evidence="7">
    <location>
        <begin position="202"/>
        <end position="220"/>
    </location>
</feature>
<feature type="transmembrane region" description="Helical" evidence="7">
    <location>
        <begin position="83"/>
        <end position="103"/>
    </location>
</feature>
<name>A0A6M0K2Q2_9GAMM</name>
<dbReference type="GO" id="GO:0016020">
    <property type="term" value="C:membrane"/>
    <property type="evidence" value="ECO:0007669"/>
    <property type="project" value="UniProtKB-SubCell"/>
</dbReference>
<evidence type="ECO:0000313" key="9">
    <source>
        <dbReference type="EMBL" id="NEV62605.1"/>
    </source>
</evidence>
<keyword evidence="2" id="KW-0813">Transport</keyword>
<evidence type="ECO:0000256" key="5">
    <source>
        <dbReference type="ARBA" id="ARBA00022989"/>
    </source>
</evidence>
<keyword evidence="4" id="KW-0862">Zinc</keyword>
<dbReference type="InterPro" id="IPR040177">
    <property type="entry name" value="SLC30A9"/>
</dbReference>
<dbReference type="InterPro" id="IPR058533">
    <property type="entry name" value="Cation_efflux_TM"/>
</dbReference>
<dbReference type="InterPro" id="IPR036837">
    <property type="entry name" value="Cation_efflux_CTD_sf"/>
</dbReference>
<dbReference type="Gene3D" id="3.30.70.1350">
    <property type="entry name" value="Cation efflux protein, cytoplasmic domain"/>
    <property type="match status" value="1"/>
</dbReference>
<dbReference type="PANTHER" id="PTHR13414">
    <property type="entry name" value="HUEL-CATION TRANSPORTER"/>
    <property type="match status" value="1"/>
</dbReference>
<reference evidence="9 10" key="1">
    <citation type="submission" date="2020-02" db="EMBL/GenBank/DDBJ databases">
        <title>Genome sequences of Thiorhodococcus mannitoliphagus and Thiorhodococcus minor, purple sulfur photosynthetic bacteria in the gammaproteobacterial family, Chromatiaceae.</title>
        <authorList>
            <person name="Aviles F.A."/>
            <person name="Meyer T.E."/>
            <person name="Kyndt J.A."/>
        </authorList>
    </citation>
    <scope>NUCLEOTIDE SEQUENCE [LARGE SCALE GENOMIC DNA]</scope>
    <source>
        <strain evidence="9 10">DSM 11518</strain>
    </source>
</reference>
<gene>
    <name evidence="9" type="ORF">G3446_12000</name>
</gene>
<dbReference type="InterPro" id="IPR002524">
    <property type="entry name" value="Cation_efflux"/>
</dbReference>
<dbReference type="InterPro" id="IPR027469">
    <property type="entry name" value="Cation_efflux_TMD_sf"/>
</dbReference>
<feature type="transmembrane region" description="Helical" evidence="7">
    <location>
        <begin position="123"/>
        <end position="146"/>
    </location>
</feature>
<dbReference type="GO" id="GO:0006829">
    <property type="term" value="P:zinc ion transport"/>
    <property type="evidence" value="ECO:0007669"/>
    <property type="project" value="UniProtKB-KW"/>
</dbReference>
<dbReference type="SUPFAM" id="SSF161111">
    <property type="entry name" value="Cation efflux protein transmembrane domain-like"/>
    <property type="match status" value="1"/>
</dbReference>
<organism evidence="9 10">
    <name type="scientific">Thiorhodococcus minor</name>
    <dbReference type="NCBI Taxonomy" id="57489"/>
    <lineage>
        <taxon>Bacteria</taxon>
        <taxon>Pseudomonadati</taxon>
        <taxon>Pseudomonadota</taxon>
        <taxon>Gammaproteobacteria</taxon>
        <taxon>Chromatiales</taxon>
        <taxon>Chromatiaceae</taxon>
        <taxon>Thiorhodococcus</taxon>
    </lineage>
</organism>
<keyword evidence="4" id="KW-0406">Ion transport</keyword>
<keyword evidence="4" id="KW-0864">Zinc transport</keyword>
<evidence type="ECO:0000313" key="10">
    <source>
        <dbReference type="Proteomes" id="UP000483379"/>
    </source>
</evidence>
<comment type="subcellular location">
    <subcellularLocation>
        <location evidence="1">Membrane</location>
        <topology evidence="1">Multi-pass membrane protein</topology>
    </subcellularLocation>
</comment>
<keyword evidence="6 7" id="KW-0472">Membrane</keyword>
<dbReference type="EMBL" id="JAAIJQ010000031">
    <property type="protein sequence ID" value="NEV62605.1"/>
    <property type="molecule type" value="Genomic_DNA"/>
</dbReference>
<keyword evidence="5 7" id="KW-1133">Transmembrane helix</keyword>
<accession>A0A6M0K2Q2</accession>
<dbReference type="PANTHER" id="PTHR13414:SF9">
    <property type="entry name" value="PROTON-COUPLED ZINC ANTIPORTER SLC30A9, MITOCHONDRIAL"/>
    <property type="match status" value="1"/>
</dbReference>
<evidence type="ECO:0000256" key="4">
    <source>
        <dbReference type="ARBA" id="ARBA00022906"/>
    </source>
</evidence>
<dbReference type="Proteomes" id="UP000483379">
    <property type="component" value="Unassembled WGS sequence"/>
</dbReference>
<sequence>MGARDRIKKGQEKPIAVYGAMAANATIAVAKGVAAAFTGSSAMLSECIHSVVDTANEGLLLLGMHRGRRPPDAHHPFGYGKELYFWSLIVAIVLFGIGGGISFYEGLTHLTGHASEGRGSPLWNYAVIGIALVAEGTSWVIALHEFRPDLKRRDLLSALRDTKDPTVATVLLEDSAALAGLIFAFFGVLLTQLTGSPVFDGIASMLIGLTLATVAAFLAYESRSLLIGETADPEVVAGIREIASADQDVAVAGHPLTMHLGPKEVLLNLDIRFKQGLSNASLMSAVDRIEQAIRARYPEIRRIFIEAESLSRDGSKPRVA</sequence>
<keyword evidence="3 7" id="KW-0812">Transmembrane</keyword>
<proteinExistence type="predicted"/>
<dbReference type="RefSeq" id="WP_164453074.1">
    <property type="nucleotide sequence ID" value="NZ_JAAIJQ010000031.1"/>
</dbReference>
<dbReference type="GO" id="GO:0008324">
    <property type="term" value="F:monoatomic cation transmembrane transporter activity"/>
    <property type="evidence" value="ECO:0007669"/>
    <property type="project" value="InterPro"/>
</dbReference>
<evidence type="ECO:0000256" key="1">
    <source>
        <dbReference type="ARBA" id="ARBA00004141"/>
    </source>
</evidence>
<comment type="caution">
    <text evidence="9">The sequence shown here is derived from an EMBL/GenBank/DDBJ whole genome shotgun (WGS) entry which is preliminary data.</text>
</comment>